<feature type="domain" description="MULE transposase" evidence="2">
    <location>
        <begin position="2"/>
        <end position="73"/>
    </location>
</feature>
<reference evidence="3" key="2">
    <citation type="submission" date="2022-01" db="EMBL/GenBank/DDBJ databases">
        <authorList>
            <person name="Yamashiro T."/>
            <person name="Shiraishi A."/>
            <person name="Satake H."/>
            <person name="Nakayama K."/>
        </authorList>
    </citation>
    <scope>NUCLEOTIDE SEQUENCE</scope>
</reference>
<dbReference type="Proteomes" id="UP001151760">
    <property type="component" value="Unassembled WGS sequence"/>
</dbReference>
<evidence type="ECO:0000313" key="4">
    <source>
        <dbReference type="Proteomes" id="UP001151760"/>
    </source>
</evidence>
<evidence type="ECO:0000256" key="1">
    <source>
        <dbReference type="SAM" id="MobiDB-lite"/>
    </source>
</evidence>
<keyword evidence="4" id="KW-1185">Reference proteome</keyword>
<comment type="caution">
    <text evidence="3">The sequence shown here is derived from an EMBL/GenBank/DDBJ whole genome shotgun (WGS) entry which is preliminary data.</text>
</comment>
<evidence type="ECO:0000259" key="2">
    <source>
        <dbReference type="Pfam" id="PF10551"/>
    </source>
</evidence>
<dbReference type="PANTHER" id="PTHR31973:SF185">
    <property type="entry name" value="TRANSPOSASE, MUDR, PLANT, MULE TRANSPOSASE DOMAIN-CONTAINING PROTEIN"/>
    <property type="match status" value="1"/>
</dbReference>
<evidence type="ECO:0000313" key="3">
    <source>
        <dbReference type="EMBL" id="GJT23100.1"/>
    </source>
</evidence>
<reference evidence="3" key="1">
    <citation type="journal article" date="2022" name="Int. J. Mol. Sci.">
        <title>Draft Genome of Tanacetum Coccineum: Genomic Comparison of Closely Related Tanacetum-Family Plants.</title>
        <authorList>
            <person name="Yamashiro T."/>
            <person name="Shiraishi A."/>
            <person name="Nakayama K."/>
            <person name="Satake H."/>
        </authorList>
    </citation>
    <scope>NUCLEOTIDE SEQUENCE</scope>
</reference>
<gene>
    <name evidence="3" type="ORF">Tco_0893037</name>
</gene>
<dbReference type="EMBL" id="BQNB010014026">
    <property type="protein sequence ID" value="GJT23100.1"/>
    <property type="molecule type" value="Genomic_DNA"/>
</dbReference>
<dbReference type="InterPro" id="IPR018289">
    <property type="entry name" value="MULE_transposase_dom"/>
</dbReference>
<feature type="region of interest" description="Disordered" evidence="1">
    <location>
        <begin position="310"/>
        <end position="368"/>
    </location>
</feature>
<protein>
    <submittedName>
        <fullName evidence="3">Transposase, MuDR, MULE transposase domain protein</fullName>
    </submittedName>
</protein>
<dbReference type="PANTHER" id="PTHR31973">
    <property type="entry name" value="POLYPROTEIN, PUTATIVE-RELATED"/>
    <property type="match status" value="1"/>
</dbReference>
<sequence>MDMNNQIIPIATGVSQSETNKSWTWFLSKLKDCIREVPNLTIISDRHYAITHACKNMFPNYFHGYCCRHLMMNCNMQSDKLNGIYWKTFKAYTIAEFEKFISLICYVRPDSHRKLVEAGFSKWSRAMCPTTRYNYMTSNSVESVNALTKDVQKLPITMLMDWFRDLLQKWYYERRAKHKDAPDDELTEWATAKVKGFTSVAQLAKPWFLNRNLKGTYEGIIYPLQDVSSWHSPHEYPLVLPPIMGKNLPGRPKNKDHIPSQDDEATRTEIIHVVDKENDNLEVVLNKPKNKNLKEKEVVILDSDTGTYSLERSSFPDSPPSTHPLKKSVNKITSKSVLKGKHGTSSVSHKGIKDSTSKKGSGSKSTKTKPCKVLKFIDNSSSDDHETAFRAKKPPRVRNCILGLASLKTWQKIVQKDFGIKNPNERVAATQKSTSKGKRKMVTLKKVNIQM</sequence>
<name>A0ABQ5C7N8_9ASTR</name>
<proteinExistence type="predicted"/>
<accession>A0ABQ5C7N8</accession>
<organism evidence="3 4">
    <name type="scientific">Tanacetum coccineum</name>
    <dbReference type="NCBI Taxonomy" id="301880"/>
    <lineage>
        <taxon>Eukaryota</taxon>
        <taxon>Viridiplantae</taxon>
        <taxon>Streptophyta</taxon>
        <taxon>Embryophyta</taxon>
        <taxon>Tracheophyta</taxon>
        <taxon>Spermatophyta</taxon>
        <taxon>Magnoliopsida</taxon>
        <taxon>eudicotyledons</taxon>
        <taxon>Gunneridae</taxon>
        <taxon>Pentapetalae</taxon>
        <taxon>asterids</taxon>
        <taxon>campanulids</taxon>
        <taxon>Asterales</taxon>
        <taxon>Asteraceae</taxon>
        <taxon>Asteroideae</taxon>
        <taxon>Anthemideae</taxon>
        <taxon>Anthemidinae</taxon>
        <taxon>Tanacetum</taxon>
    </lineage>
</organism>
<dbReference type="Pfam" id="PF10551">
    <property type="entry name" value="MULE"/>
    <property type="match status" value="1"/>
</dbReference>